<organism evidence="1 2">
    <name type="scientific">Comamonas testosteroni</name>
    <name type="common">Pseudomonas testosteroni</name>
    <dbReference type="NCBI Taxonomy" id="285"/>
    <lineage>
        <taxon>Bacteria</taxon>
        <taxon>Pseudomonadati</taxon>
        <taxon>Pseudomonadota</taxon>
        <taxon>Betaproteobacteria</taxon>
        <taxon>Burkholderiales</taxon>
        <taxon>Comamonadaceae</taxon>
        <taxon>Comamonas</taxon>
    </lineage>
</organism>
<accession>A0A096HE58</accession>
<evidence type="ECO:0000313" key="1">
    <source>
        <dbReference type="EMBL" id="KGH27137.1"/>
    </source>
</evidence>
<comment type="caution">
    <text evidence="1">The sequence shown here is derived from an EMBL/GenBank/DDBJ whole genome shotgun (WGS) entry which is preliminary data.</text>
</comment>
<sequence length="35" mass="3743">MFTDYAVALHAGQDKDVTNTASICSHKARMGCNAD</sequence>
<dbReference type="EMBL" id="AWOR01000064">
    <property type="protein sequence ID" value="KGH27137.1"/>
    <property type="molecule type" value="Genomic_DNA"/>
</dbReference>
<name>A0A096HE58_COMTE</name>
<evidence type="ECO:0000313" key="2">
    <source>
        <dbReference type="Proteomes" id="UP000029553"/>
    </source>
</evidence>
<dbReference type="Proteomes" id="UP000029553">
    <property type="component" value="Unassembled WGS sequence"/>
</dbReference>
<dbReference type="AlphaFoldDB" id="A0A096HE58"/>
<proteinExistence type="predicted"/>
<protein>
    <submittedName>
        <fullName evidence="1">Uncharacterized protein</fullName>
    </submittedName>
</protein>
<gene>
    <name evidence="1" type="ORF">P353_19155</name>
</gene>
<reference evidence="1 2" key="1">
    <citation type="submission" date="2013-09" db="EMBL/GenBank/DDBJ databases">
        <title>High correlation between genotypes and phenotypes of environmental bacteria Comamonas testosteroni strains.</title>
        <authorList>
            <person name="Liu L."/>
            <person name="Zhu W."/>
            <person name="Xia X."/>
            <person name="Xu B."/>
            <person name="Luo M."/>
            <person name="Wang G."/>
        </authorList>
    </citation>
    <scope>NUCLEOTIDE SEQUENCE [LARGE SCALE GENOMIC DNA]</scope>
    <source>
        <strain evidence="1 2">JL40</strain>
    </source>
</reference>